<feature type="signal peptide" evidence="2">
    <location>
        <begin position="1"/>
        <end position="27"/>
    </location>
</feature>
<accession>A0A0G4F710</accession>
<gene>
    <name evidence="3" type="ORF">Cvel_15403</name>
</gene>
<name>A0A0G4F710_9ALVE</name>
<keyword evidence="2" id="KW-0732">Signal</keyword>
<sequence length="254" mass="28450">MEGGIGVQLLWEFPLLLPLALYEGTKRLCCFEVVLCETQAKGEMSYHHRAPLGMVEMNPETINAILKWVAFGCFLEWGLIHLMAGGIVLSGAFKGDLAKPLVGICEAAPQSLKREVENTRKWSDLNVRILIQHGFNLFFVGIWSLLDCYFVLQLNRWSFFLSLWPWMADVAYFIAIDLKHYGSVVAEAQTYIISTALVCTAFLMKEKFEVSPVEFYVCAAAPCGLILAAIVNKVVACVHGQQKEGAFVEPEEDY</sequence>
<dbReference type="EMBL" id="CDMZ01000152">
    <property type="protein sequence ID" value="CEM07911.1"/>
    <property type="molecule type" value="Genomic_DNA"/>
</dbReference>
<feature type="transmembrane region" description="Helical" evidence="1">
    <location>
        <begin position="216"/>
        <end position="235"/>
    </location>
</feature>
<reference evidence="3" key="1">
    <citation type="submission" date="2014-11" db="EMBL/GenBank/DDBJ databases">
        <authorList>
            <person name="Otto D Thomas"/>
            <person name="Naeem Raeece"/>
        </authorList>
    </citation>
    <scope>NUCLEOTIDE SEQUENCE</scope>
</reference>
<protein>
    <submittedName>
        <fullName evidence="3">Uncharacterized protein</fullName>
    </submittedName>
</protein>
<dbReference type="VEuPathDB" id="CryptoDB:Cvel_15403"/>
<evidence type="ECO:0000256" key="1">
    <source>
        <dbReference type="SAM" id="Phobius"/>
    </source>
</evidence>
<feature type="transmembrane region" description="Helical" evidence="1">
    <location>
        <begin position="129"/>
        <end position="152"/>
    </location>
</feature>
<organism evidence="3">
    <name type="scientific">Chromera velia CCMP2878</name>
    <dbReference type="NCBI Taxonomy" id="1169474"/>
    <lineage>
        <taxon>Eukaryota</taxon>
        <taxon>Sar</taxon>
        <taxon>Alveolata</taxon>
        <taxon>Colpodellida</taxon>
        <taxon>Chromeraceae</taxon>
        <taxon>Chromera</taxon>
    </lineage>
</organism>
<dbReference type="AlphaFoldDB" id="A0A0G4F710"/>
<feature type="chain" id="PRO_5005188683" evidence="2">
    <location>
        <begin position="28"/>
        <end position="254"/>
    </location>
</feature>
<keyword evidence="1" id="KW-0812">Transmembrane</keyword>
<feature type="transmembrane region" description="Helical" evidence="1">
    <location>
        <begin position="68"/>
        <end position="93"/>
    </location>
</feature>
<feature type="transmembrane region" description="Helical" evidence="1">
    <location>
        <begin position="159"/>
        <end position="176"/>
    </location>
</feature>
<keyword evidence="1" id="KW-0472">Membrane</keyword>
<keyword evidence="1" id="KW-1133">Transmembrane helix</keyword>
<evidence type="ECO:0000256" key="2">
    <source>
        <dbReference type="SAM" id="SignalP"/>
    </source>
</evidence>
<proteinExistence type="predicted"/>
<evidence type="ECO:0000313" key="3">
    <source>
        <dbReference type="EMBL" id="CEM07911.1"/>
    </source>
</evidence>